<evidence type="ECO:0000256" key="1">
    <source>
        <dbReference type="SAM" id="Phobius"/>
    </source>
</evidence>
<name>A0A0B6ZM01_9EUPU</name>
<gene>
    <name evidence="2" type="primary">ORF71143</name>
</gene>
<feature type="transmembrane region" description="Helical" evidence="1">
    <location>
        <begin position="19"/>
        <end position="37"/>
    </location>
</feature>
<accession>A0A0B6ZM01</accession>
<reference evidence="2" key="1">
    <citation type="submission" date="2014-12" db="EMBL/GenBank/DDBJ databases">
        <title>Insight into the proteome of Arion vulgaris.</title>
        <authorList>
            <person name="Aradska J."/>
            <person name="Bulat T."/>
            <person name="Smidak R."/>
            <person name="Sarate P."/>
            <person name="Gangsoo J."/>
            <person name="Sialana F."/>
            <person name="Bilban M."/>
            <person name="Lubec G."/>
        </authorList>
    </citation>
    <scope>NUCLEOTIDE SEQUENCE</scope>
    <source>
        <tissue evidence="2">Skin</tissue>
    </source>
</reference>
<keyword evidence="1" id="KW-1133">Transmembrane helix</keyword>
<keyword evidence="1" id="KW-0812">Transmembrane</keyword>
<protein>
    <submittedName>
        <fullName evidence="2">Uncharacterized protein</fullName>
    </submittedName>
</protein>
<evidence type="ECO:0000313" key="2">
    <source>
        <dbReference type="EMBL" id="CEK69674.1"/>
    </source>
</evidence>
<organism evidence="2">
    <name type="scientific">Arion vulgaris</name>
    <dbReference type="NCBI Taxonomy" id="1028688"/>
    <lineage>
        <taxon>Eukaryota</taxon>
        <taxon>Metazoa</taxon>
        <taxon>Spiralia</taxon>
        <taxon>Lophotrochozoa</taxon>
        <taxon>Mollusca</taxon>
        <taxon>Gastropoda</taxon>
        <taxon>Heterobranchia</taxon>
        <taxon>Euthyneura</taxon>
        <taxon>Panpulmonata</taxon>
        <taxon>Eupulmonata</taxon>
        <taxon>Stylommatophora</taxon>
        <taxon>Helicina</taxon>
        <taxon>Arionoidea</taxon>
        <taxon>Arionidae</taxon>
        <taxon>Arion</taxon>
    </lineage>
</organism>
<dbReference type="EMBL" id="HACG01022809">
    <property type="protein sequence ID" value="CEK69674.1"/>
    <property type="molecule type" value="Transcribed_RNA"/>
</dbReference>
<proteinExistence type="predicted"/>
<dbReference type="AlphaFoldDB" id="A0A0B6ZM01"/>
<keyword evidence="1" id="KW-0472">Membrane</keyword>
<sequence>MTYIVHLCLHCPSLPMPTLSIYAYTVFLQIYLISASLHSRANCMTVLVMVSESHVST</sequence>